<dbReference type="PANTHER" id="PTHR24422:SF19">
    <property type="entry name" value="CHEMOTAXIS PROTEIN METHYLTRANSFERASE"/>
    <property type="match status" value="1"/>
</dbReference>
<dbReference type="OrthoDB" id="9786165at2"/>
<dbReference type="RefSeq" id="WP_011417096.1">
    <property type="nucleotide sequence ID" value="NC_007759.1"/>
</dbReference>
<dbReference type="KEGG" id="sat:SYN_00970"/>
<dbReference type="EC" id="2.1.1.80" evidence="2"/>
<dbReference type="PRINTS" id="PR00996">
    <property type="entry name" value="CHERMTFRASE"/>
</dbReference>
<dbReference type="CDD" id="cd02440">
    <property type="entry name" value="AdoMet_MTases"/>
    <property type="match status" value="1"/>
</dbReference>
<dbReference type="EMBL" id="CP000252">
    <property type="protein sequence ID" value="ABC77067.1"/>
    <property type="molecule type" value="Genomic_DNA"/>
</dbReference>
<accession>Q2LSL0</accession>
<keyword evidence="3 7" id="KW-0489">Methyltransferase</keyword>
<dbReference type="SMART" id="SM00138">
    <property type="entry name" value="MeTrc"/>
    <property type="match status" value="1"/>
</dbReference>
<organism evidence="7 8">
    <name type="scientific">Syntrophus aciditrophicus (strain SB)</name>
    <dbReference type="NCBI Taxonomy" id="56780"/>
    <lineage>
        <taxon>Bacteria</taxon>
        <taxon>Pseudomonadati</taxon>
        <taxon>Thermodesulfobacteriota</taxon>
        <taxon>Syntrophia</taxon>
        <taxon>Syntrophales</taxon>
        <taxon>Syntrophaceae</taxon>
        <taxon>Syntrophus</taxon>
    </lineage>
</organism>
<dbReference type="InParanoid" id="Q2LSL0"/>
<dbReference type="eggNOG" id="COG1352">
    <property type="taxonomic scope" value="Bacteria"/>
</dbReference>
<dbReference type="SUPFAM" id="SSF47757">
    <property type="entry name" value="Chemotaxis receptor methyltransferase CheR, N-terminal domain"/>
    <property type="match status" value="1"/>
</dbReference>
<dbReference type="InterPro" id="IPR026024">
    <property type="entry name" value="Chemotaxis_MeTrfase_CheR"/>
</dbReference>
<evidence type="ECO:0000256" key="5">
    <source>
        <dbReference type="ARBA" id="ARBA00022691"/>
    </source>
</evidence>
<dbReference type="Gene3D" id="3.40.50.150">
    <property type="entry name" value="Vaccinia Virus protein VP39"/>
    <property type="match status" value="1"/>
</dbReference>
<evidence type="ECO:0000256" key="4">
    <source>
        <dbReference type="ARBA" id="ARBA00022679"/>
    </source>
</evidence>
<feature type="domain" description="CheR-type methyltransferase" evidence="6">
    <location>
        <begin position="1"/>
        <end position="277"/>
    </location>
</feature>
<dbReference type="Pfam" id="PF01739">
    <property type="entry name" value="CheR"/>
    <property type="match status" value="1"/>
</dbReference>
<dbReference type="Gene3D" id="1.10.155.10">
    <property type="entry name" value="Chemotaxis receptor methyltransferase CheR, N-terminal domain"/>
    <property type="match status" value="1"/>
</dbReference>
<keyword evidence="8" id="KW-1185">Reference proteome</keyword>
<dbReference type="STRING" id="56780.SYN_00970"/>
<dbReference type="FunCoup" id="Q2LSL0">
    <property type="interactions" value="235"/>
</dbReference>
<name>Q2LSL0_SYNAS</name>
<dbReference type="GO" id="GO:0032259">
    <property type="term" value="P:methylation"/>
    <property type="evidence" value="ECO:0007669"/>
    <property type="project" value="UniProtKB-KW"/>
</dbReference>
<gene>
    <name evidence="7" type="ORF">SYN_00970</name>
</gene>
<sequence>MMNASELSDHDFERISNLIYQQCGINLHDGKKELVRTRLGRRLREGNFRSFSEYYKHVTTREGTDELIMMIDSIATNLTYFFREESHFQRVQIIVKSLLDDSVGQRHRQPGLRIWSAGCSTGEEPYSLGMTIKESLNGFPAEVKITATDISTKVLKTAVNGVFSIEKTRNIPPVILRKYFQLGYGKWEGYVRIKKEIRDLVEFSRFNLMEPPFSKFKFDIIFCRNVMIYFDKQTQENVVRKFYNCLNKGGYFFIGHSESLAGLDNAFKYVEPSVYRK</sequence>
<evidence type="ECO:0000256" key="2">
    <source>
        <dbReference type="ARBA" id="ARBA00012534"/>
    </source>
</evidence>
<dbReference type="InterPro" id="IPR036804">
    <property type="entry name" value="CheR_N_sf"/>
</dbReference>
<dbReference type="InterPro" id="IPR029063">
    <property type="entry name" value="SAM-dependent_MTases_sf"/>
</dbReference>
<dbReference type="SUPFAM" id="SSF53335">
    <property type="entry name" value="S-adenosyl-L-methionine-dependent methyltransferases"/>
    <property type="match status" value="1"/>
</dbReference>
<dbReference type="Proteomes" id="UP000001933">
    <property type="component" value="Chromosome"/>
</dbReference>
<dbReference type="AlphaFoldDB" id="Q2LSL0"/>
<evidence type="ECO:0000313" key="8">
    <source>
        <dbReference type="Proteomes" id="UP000001933"/>
    </source>
</evidence>
<evidence type="ECO:0000313" key="7">
    <source>
        <dbReference type="EMBL" id="ABC77067.1"/>
    </source>
</evidence>
<keyword evidence="5" id="KW-0949">S-adenosyl-L-methionine</keyword>
<dbReference type="GO" id="GO:0008983">
    <property type="term" value="F:protein-glutamate O-methyltransferase activity"/>
    <property type="evidence" value="ECO:0007669"/>
    <property type="project" value="UniProtKB-EC"/>
</dbReference>
<dbReference type="PANTHER" id="PTHR24422">
    <property type="entry name" value="CHEMOTAXIS PROTEIN METHYLTRANSFERASE"/>
    <property type="match status" value="1"/>
</dbReference>
<dbReference type="InterPro" id="IPR050903">
    <property type="entry name" value="Bact_Chemotaxis_MeTrfase"/>
</dbReference>
<dbReference type="Pfam" id="PF03705">
    <property type="entry name" value="CheR_N"/>
    <property type="match status" value="1"/>
</dbReference>
<dbReference type="HOGENOM" id="CLU_025854_0_0_7"/>
<evidence type="ECO:0000256" key="3">
    <source>
        <dbReference type="ARBA" id="ARBA00022603"/>
    </source>
</evidence>
<evidence type="ECO:0000259" key="6">
    <source>
        <dbReference type="PROSITE" id="PS50123"/>
    </source>
</evidence>
<dbReference type="InterPro" id="IPR000780">
    <property type="entry name" value="CheR_MeTrfase"/>
</dbReference>
<keyword evidence="4 7" id="KW-0808">Transferase</keyword>
<dbReference type="PIRSF" id="PIRSF000410">
    <property type="entry name" value="CheR"/>
    <property type="match status" value="1"/>
</dbReference>
<dbReference type="InterPro" id="IPR022641">
    <property type="entry name" value="CheR_N"/>
</dbReference>
<dbReference type="PROSITE" id="PS50123">
    <property type="entry name" value="CHER"/>
    <property type="match status" value="1"/>
</dbReference>
<comment type="catalytic activity">
    <reaction evidence="1">
        <text>L-glutamyl-[protein] + S-adenosyl-L-methionine = [protein]-L-glutamate 5-O-methyl ester + S-adenosyl-L-homocysteine</text>
        <dbReference type="Rhea" id="RHEA:24452"/>
        <dbReference type="Rhea" id="RHEA-COMP:10208"/>
        <dbReference type="Rhea" id="RHEA-COMP:10311"/>
        <dbReference type="ChEBI" id="CHEBI:29973"/>
        <dbReference type="ChEBI" id="CHEBI:57856"/>
        <dbReference type="ChEBI" id="CHEBI:59789"/>
        <dbReference type="ChEBI" id="CHEBI:82795"/>
        <dbReference type="EC" id="2.1.1.80"/>
    </reaction>
</comment>
<evidence type="ECO:0000256" key="1">
    <source>
        <dbReference type="ARBA" id="ARBA00001541"/>
    </source>
</evidence>
<proteinExistence type="predicted"/>
<dbReference type="InterPro" id="IPR022642">
    <property type="entry name" value="CheR_C"/>
</dbReference>
<protein>
    <recommendedName>
        <fullName evidence="2">protein-glutamate O-methyltransferase</fullName>
        <ecNumber evidence="2">2.1.1.80</ecNumber>
    </recommendedName>
</protein>
<reference evidence="7 8" key="1">
    <citation type="journal article" date="2007" name="Proc. Natl. Acad. Sci. U.S.A.">
        <title>The genome of Syntrophus aciditrophicus: life at the thermodynamic limit of microbial growth.</title>
        <authorList>
            <person name="McInerney M.J."/>
            <person name="Rohlin L."/>
            <person name="Mouttaki H."/>
            <person name="Kim U."/>
            <person name="Krupp R.S."/>
            <person name="Rios-Hernandez L."/>
            <person name="Sieber J."/>
            <person name="Struchtemeyer C.G."/>
            <person name="Bhattacharyya A."/>
            <person name="Campbell J.W."/>
            <person name="Gunsalus R.P."/>
        </authorList>
    </citation>
    <scope>NUCLEOTIDE SEQUENCE [LARGE SCALE GENOMIC DNA]</scope>
    <source>
        <strain evidence="7 8">SB</strain>
    </source>
</reference>